<accession>G9EPM7</accession>
<dbReference type="eggNOG" id="COG0760">
    <property type="taxonomic scope" value="Bacteria"/>
</dbReference>
<dbReference type="InterPro" id="IPR015391">
    <property type="entry name" value="SurA_N"/>
</dbReference>
<dbReference type="OrthoDB" id="14196at2"/>
<evidence type="ECO:0000256" key="7">
    <source>
        <dbReference type="HAMAP-Rule" id="MF_01183"/>
    </source>
</evidence>
<evidence type="ECO:0000313" key="10">
    <source>
        <dbReference type="Proteomes" id="UP000002770"/>
    </source>
</evidence>
<keyword evidence="10" id="KW-1185">Reference proteome</keyword>
<keyword evidence="3 7" id="KW-0574">Periplasm</keyword>
<dbReference type="InterPro" id="IPR027304">
    <property type="entry name" value="Trigger_fact/SurA_dom_sf"/>
</dbReference>
<dbReference type="GO" id="GO:0051082">
    <property type="term" value="F:unfolded protein binding"/>
    <property type="evidence" value="ECO:0007669"/>
    <property type="project" value="UniProtKB-UniRule"/>
</dbReference>
<dbReference type="EC" id="5.2.1.8" evidence="7"/>
<dbReference type="Gene3D" id="3.10.50.40">
    <property type="match status" value="2"/>
</dbReference>
<feature type="chain" id="PRO_5009013281" description="Chaperone SurA" evidence="7">
    <location>
        <begin position="21"/>
        <end position="431"/>
    </location>
</feature>
<dbReference type="Pfam" id="PF13616">
    <property type="entry name" value="Rotamase_3"/>
    <property type="match status" value="1"/>
</dbReference>
<comment type="subcellular location">
    <subcellularLocation>
        <location evidence="7">Periplasm</location>
    </subcellularLocation>
    <text evidence="7">Is capable of associating with the outer membrane.</text>
</comment>
<dbReference type="RefSeq" id="WP_006871111.1">
    <property type="nucleotide sequence ID" value="NZ_JH413824.1"/>
</dbReference>
<dbReference type="STRING" id="658187.LDG_7193"/>
<dbReference type="GO" id="GO:0006457">
    <property type="term" value="P:protein folding"/>
    <property type="evidence" value="ECO:0007669"/>
    <property type="project" value="UniProtKB-UniRule"/>
</dbReference>
<dbReference type="GO" id="GO:0050821">
    <property type="term" value="P:protein stabilization"/>
    <property type="evidence" value="ECO:0007669"/>
    <property type="project" value="InterPro"/>
</dbReference>
<dbReference type="GO" id="GO:0042277">
    <property type="term" value="F:peptide binding"/>
    <property type="evidence" value="ECO:0007669"/>
    <property type="project" value="InterPro"/>
</dbReference>
<evidence type="ECO:0000256" key="4">
    <source>
        <dbReference type="ARBA" id="ARBA00023110"/>
    </source>
</evidence>
<evidence type="ECO:0000256" key="3">
    <source>
        <dbReference type="ARBA" id="ARBA00022764"/>
    </source>
</evidence>
<dbReference type="Gene3D" id="1.10.4030.10">
    <property type="entry name" value="Porin chaperone SurA, peptide-binding domain"/>
    <property type="match status" value="1"/>
</dbReference>
<proteinExistence type="inferred from homology"/>
<evidence type="ECO:0000256" key="6">
    <source>
        <dbReference type="ARBA" id="ARBA00023235"/>
    </source>
</evidence>
<dbReference type="PROSITE" id="PS50198">
    <property type="entry name" value="PPIC_PPIASE_2"/>
    <property type="match status" value="2"/>
</dbReference>
<dbReference type="PANTHER" id="PTHR47637:SF1">
    <property type="entry name" value="CHAPERONE SURA"/>
    <property type="match status" value="1"/>
</dbReference>
<dbReference type="InterPro" id="IPR000297">
    <property type="entry name" value="PPIase_PpiC"/>
</dbReference>
<protein>
    <recommendedName>
        <fullName evidence="7">Chaperone SurA</fullName>
    </recommendedName>
    <alternativeName>
        <fullName evidence="7">Peptidyl-prolyl cis-trans isomerase SurA</fullName>
        <shortName evidence="7">PPIase SurA</shortName>
        <ecNumber evidence="7">5.2.1.8</ecNumber>
    </alternativeName>
    <alternativeName>
        <fullName evidence="7">Rotamase SurA</fullName>
    </alternativeName>
</protein>
<feature type="signal peptide" evidence="7">
    <location>
        <begin position="1"/>
        <end position="20"/>
    </location>
</feature>
<dbReference type="Pfam" id="PF00639">
    <property type="entry name" value="Rotamase"/>
    <property type="match status" value="1"/>
</dbReference>
<dbReference type="InParanoid" id="G9EPM7"/>
<dbReference type="SUPFAM" id="SSF109998">
    <property type="entry name" value="Triger factor/SurA peptide-binding domain-like"/>
    <property type="match status" value="1"/>
</dbReference>
<dbReference type="GO" id="GO:0043165">
    <property type="term" value="P:Gram-negative-bacterium-type cell outer membrane assembly"/>
    <property type="evidence" value="ECO:0007669"/>
    <property type="project" value="InterPro"/>
</dbReference>
<keyword evidence="5 7" id="KW-0143">Chaperone</keyword>
<sequence precursor="true">MYKRIALICVLLAAVGVTQAKQLLDKVVAVVNNSVITASELDKQVAMAKKQLLAQRIQLPPDSVVRKQVLQHLIDVDLQLQMAKQHGISVDDTELTQAIERIAAANHATLSQMREEIVKQGMGWNEYRENIRKEMILSNLQQKAVGHDVMITNEQVEQYLKTEGDLPVDRTHLTYHLQNIVIPLNDEPTPAQMKKAQAIAAQILISIKKGADFNRVAVEKSTGDFALDSGDLGERHLAELPELFAKEVVNMKVGQVAGPLRAGNGLQLIKLVAIGGEQQQHMVTLTHVRHILLKPDANMLPEDVKKQVNNIYQQLKAGKDFAKMAKQYSLDPGSAVKGGDLGWVTPGELVPEFEKTMNKLALNQVSQPVKTQFGWHLIEVLGRKQQDDSTAFKKQQIRQFLHQRKFAEAVQNWQQHIRTDAYVNIVEKDLA</sequence>
<comment type="function">
    <text evidence="7">Chaperone involved in the correct folding and assembly of outer membrane proteins. Recognizes specific patterns of aromatic residues and the orientation of their side chains, which are found more frequently in integral outer membrane proteins. May act in both early periplasmic and late outer membrane-associated steps of protein maturation.</text>
</comment>
<evidence type="ECO:0000256" key="2">
    <source>
        <dbReference type="ARBA" id="ARBA00022737"/>
    </source>
</evidence>
<feature type="domain" description="PpiC" evidence="8">
    <location>
        <begin position="283"/>
        <end position="382"/>
    </location>
</feature>
<dbReference type="EMBL" id="JH413824">
    <property type="protein sequence ID" value="EHL30765.1"/>
    <property type="molecule type" value="Genomic_DNA"/>
</dbReference>
<dbReference type="InterPro" id="IPR023034">
    <property type="entry name" value="PPIase_SurA"/>
</dbReference>
<feature type="domain" description="PpiC" evidence="8">
    <location>
        <begin position="172"/>
        <end position="273"/>
    </location>
</feature>
<comment type="domain">
    <text evidence="7">The PPIase activity resides only in the second parvulin domain. The N-terminal region and the C-terminal tail are necessary and sufficient for the chaperone activity of SurA. The PPIase activity is dispensable for SurA to function as a chaperone. The N-terminal region and the C-terminal tail are also required for porin recognition.</text>
</comment>
<evidence type="ECO:0000256" key="1">
    <source>
        <dbReference type="ARBA" id="ARBA00022729"/>
    </source>
</evidence>
<dbReference type="InterPro" id="IPR046357">
    <property type="entry name" value="PPIase_dom_sf"/>
</dbReference>
<dbReference type="Proteomes" id="UP000002770">
    <property type="component" value="Unassembled WGS sequence"/>
</dbReference>
<dbReference type="SUPFAM" id="SSF54534">
    <property type="entry name" value="FKBP-like"/>
    <property type="match status" value="2"/>
</dbReference>
<dbReference type="GO" id="GO:0030288">
    <property type="term" value="C:outer membrane-bounded periplasmic space"/>
    <property type="evidence" value="ECO:0007669"/>
    <property type="project" value="InterPro"/>
</dbReference>
<gene>
    <name evidence="7" type="primary">surA</name>
    <name evidence="9" type="ORF">LDG_7193</name>
</gene>
<dbReference type="PANTHER" id="PTHR47637">
    <property type="entry name" value="CHAPERONE SURA"/>
    <property type="match status" value="1"/>
</dbReference>
<evidence type="ECO:0000259" key="8">
    <source>
        <dbReference type="PROSITE" id="PS50198"/>
    </source>
</evidence>
<dbReference type="AlphaFoldDB" id="G9EPM7"/>
<dbReference type="HOGENOM" id="CLU_034646_11_0_6"/>
<reference evidence="9 10" key="1">
    <citation type="journal article" date="2011" name="BMC Genomics">
        <title>Insight into cross-talk between intra-amoebal pathogens.</title>
        <authorList>
            <person name="Gimenez G."/>
            <person name="Bertelli C."/>
            <person name="Moliner C."/>
            <person name="Robert C."/>
            <person name="Raoult D."/>
            <person name="Fournier P.E."/>
            <person name="Greub G."/>
        </authorList>
    </citation>
    <scope>NUCLEOTIDE SEQUENCE [LARGE SCALE GENOMIC DNA]</scope>
    <source>
        <strain evidence="9 10">LLAP12</strain>
    </source>
</reference>
<keyword evidence="2 7" id="KW-0677">Repeat</keyword>
<keyword evidence="1 7" id="KW-0732">Signal</keyword>
<evidence type="ECO:0000313" key="9">
    <source>
        <dbReference type="EMBL" id="EHL30765.1"/>
    </source>
</evidence>
<evidence type="ECO:0000256" key="5">
    <source>
        <dbReference type="ARBA" id="ARBA00023186"/>
    </source>
</evidence>
<dbReference type="GO" id="GO:0003755">
    <property type="term" value="F:peptidyl-prolyl cis-trans isomerase activity"/>
    <property type="evidence" value="ECO:0007669"/>
    <property type="project" value="UniProtKB-UniRule"/>
</dbReference>
<keyword evidence="6 7" id="KW-0413">Isomerase</keyword>
<dbReference type="FunCoup" id="G9EPM7">
    <property type="interactions" value="148"/>
</dbReference>
<dbReference type="Pfam" id="PF09312">
    <property type="entry name" value="SurA_N"/>
    <property type="match status" value="1"/>
</dbReference>
<organism evidence="9 10">
    <name type="scientific">Legionella drancourtii LLAP12</name>
    <dbReference type="NCBI Taxonomy" id="658187"/>
    <lineage>
        <taxon>Bacteria</taxon>
        <taxon>Pseudomonadati</taxon>
        <taxon>Pseudomonadota</taxon>
        <taxon>Gammaproteobacteria</taxon>
        <taxon>Legionellales</taxon>
        <taxon>Legionellaceae</taxon>
        <taxon>Legionella</taxon>
    </lineage>
</organism>
<name>G9EPM7_9GAMM</name>
<keyword evidence="4 7" id="KW-0697">Rotamase</keyword>
<dbReference type="HAMAP" id="MF_01183">
    <property type="entry name" value="Chaperone_SurA"/>
    <property type="match status" value="1"/>
</dbReference>
<dbReference type="InterPro" id="IPR050280">
    <property type="entry name" value="OMP_Chaperone_SurA"/>
</dbReference>
<comment type="catalytic activity">
    <reaction evidence="7">
        <text>[protein]-peptidylproline (omega=180) = [protein]-peptidylproline (omega=0)</text>
        <dbReference type="Rhea" id="RHEA:16237"/>
        <dbReference type="Rhea" id="RHEA-COMP:10747"/>
        <dbReference type="Rhea" id="RHEA-COMP:10748"/>
        <dbReference type="ChEBI" id="CHEBI:83833"/>
        <dbReference type="ChEBI" id="CHEBI:83834"/>
        <dbReference type="EC" id="5.2.1.8"/>
    </reaction>
</comment>